<feature type="signal peptide" evidence="1">
    <location>
        <begin position="1"/>
        <end position="30"/>
    </location>
</feature>
<dbReference type="Gene3D" id="2.60.40.3050">
    <property type="match status" value="2"/>
</dbReference>
<feature type="domain" description="Streptococcal pilin isopeptide linkage" evidence="3">
    <location>
        <begin position="1520"/>
        <end position="1646"/>
    </location>
</feature>
<dbReference type="Pfam" id="PF24547">
    <property type="entry name" value="DUF7601"/>
    <property type="match status" value="1"/>
</dbReference>
<dbReference type="Gene3D" id="2.60.40.1140">
    <property type="entry name" value="Collagen-binding surface protein Cna, B-type domain"/>
    <property type="match status" value="4"/>
</dbReference>
<dbReference type="SUPFAM" id="SSF49478">
    <property type="entry name" value="Cna protein B-type domain"/>
    <property type="match status" value="2"/>
</dbReference>
<evidence type="ECO:0000313" key="5">
    <source>
        <dbReference type="EMBL" id="RYQ08489.1"/>
    </source>
</evidence>
<dbReference type="Pfam" id="PF05738">
    <property type="entry name" value="Cna_B"/>
    <property type="match status" value="2"/>
</dbReference>
<dbReference type="InterPro" id="IPR055382">
    <property type="entry name" value="DUF7601"/>
</dbReference>
<evidence type="ECO:0000259" key="4">
    <source>
        <dbReference type="Pfam" id="PF24547"/>
    </source>
</evidence>
<name>A0A4Q4ZYT2_9BIFI</name>
<dbReference type="EMBL" id="RYUH01000015">
    <property type="protein sequence ID" value="RYQ08489.1"/>
    <property type="molecule type" value="Genomic_DNA"/>
</dbReference>
<reference evidence="5 6" key="1">
    <citation type="submission" date="2018-12" db="EMBL/GenBank/DDBJ databases">
        <title>Unveiling genomic diversity among members of the Bifidobacterium pseudolongum species, a widely distributed gut commensal of the animal kingdom.</title>
        <authorList>
            <person name="Lugli G.A."/>
            <person name="Duranti S."/>
            <person name="Albert K."/>
            <person name="Mancabelli L."/>
            <person name="Napoli S."/>
            <person name="Viappiani A."/>
            <person name="Anzalone R."/>
            <person name="Longhi G."/>
            <person name="Milani C."/>
            <person name="Turroni F."/>
            <person name="Alessandri G."/>
            <person name="Sela D.A."/>
            <person name="Van Sinderen D."/>
            <person name="Ventura M."/>
        </authorList>
    </citation>
    <scope>NUCLEOTIDE SEQUENCE [LARGE SCALE GENOMIC DNA]</scope>
    <source>
        <strain evidence="5 6">2093B</strain>
    </source>
</reference>
<dbReference type="InterPro" id="IPR038174">
    <property type="entry name" value="Strep_pil_link_sf"/>
</dbReference>
<feature type="domain" description="DUF7601" evidence="4">
    <location>
        <begin position="1389"/>
        <end position="1510"/>
    </location>
</feature>
<evidence type="ECO:0000256" key="1">
    <source>
        <dbReference type="SAM" id="SignalP"/>
    </source>
</evidence>
<dbReference type="Proteomes" id="UP000292568">
    <property type="component" value="Unassembled WGS sequence"/>
</dbReference>
<dbReference type="CDD" id="cd00222">
    <property type="entry name" value="CollagenBindB"/>
    <property type="match status" value="2"/>
</dbReference>
<sequence>MKGTINKIARRAIACVAACACIVPALPVMSAVAEEPSSSAQPMTSVRTIAKTQTSDSNGAPEAITADTLRRQRAEAEAPAAAHTHAYTPVQAQPMRNERYDGWPVIGKWLSDATASNTTQPLADNSDADVTHGDGTTIEDLSVQWRATHDTTYTVNPSTNDPLSFIARVNFALSGQNPYEAGTIQFTLPLNIFKDHSGADEGALVMSLPEDPQKATVFNYKRLDDRVVVTNVQKLPAGYQGYFDLQFTKVVPSEVVSGAKSDPLRTVLTVTTPQGNVLRKTSNSVDAVVNTHEEVINDWKTGEISEQMPDDWSDDLSLPSGFKAQDYIYVDWYTYAQVAGNQRFTLGVTDTPNQNDPYAHGIIIGSTIPHATISDDRHSVTSANVFGDGASYTEDGVGFYYHTYMAYPRDQFTVPQNVPQTADRVDIKSMQNTVRYTLTTEDTHKTTTQDASSTVTYSEYLFVAPGGEYYVYKWGVGPNGEAIGNNPSEWLWNGEEYDPVTKYLGRYPHALNDLAQGKAVRLSYDVASTNYTYRDTYDRSGNPKDPASYGKTPVDVQIVDDEVRLPSLGTAPLTAADYAVTSLRVFDPAMYSYTGSSWERWQFRRDPSVARPDIALFGKSAQGDWVQYGTASWSNGGVGTINLQAMNGASASGDVLNLPQGVTQWKMSYSTTAASIYTSVVPTITLNANDRIKALATKLMGETQTPQTDTTNTAKMTVSQKLDGETIQISGNQFTGADRLGAASQSVWMTKSGKQTGVDKTNQQVSMHYTANVFEASNQTTQSAYNSLVAAGVLPSDPGGTYYDLLPRNVRVDLGSIKADGLQSVRTVDNWRGSGRTMLIVDVRHTMQAQEYEVGNEDIYGERLTLDFNATYSWFDLKEDGGLTSDGGLETTLTNNIAYASRAPYLGTVPGREGEADDPTAGNNTDSAQATKGVEQYMTNLTGAKNPSVVYASSVLPISALTYAFVGLHKAVSHDVDGSWISEVSDGNSADGASVAQGGVYRYRLTYETAKGDRMRNLVLYDDLEQYVPDRGKPDHGKPQWHGTLLGVDTSDLQAKGIAPVVYYATQSPGLQGSTTKPDLTSPIWTRTAPADLSSVKAIAVDCSKTTNGGEFTLDEGQQLQVQLRMRAPSGDASNEYATQQACAYNNVYMSASNSLKPQQSDEFVHQDYTKIALVPFKVVVLKQWNDDNDRDGKRAQSISVQLTRNGKPYGEPVTLDASNSWKHEFENLAQTDESGNAYTWNAAETDVPQGYTVSADVQLTGTGATATLTNTHAIDTVPVRGEKTWAGEQSASTRPKSIEVTLYRDGTAVDKKTVTPGVDGKWDYDFGTLPKNHKTANGSVPYAYTVKEAYVEGYIPTYAGGGTGYGEDVAGATLDHGFAITNTYHPFGNISISKSASDVTDETRDAVFTFQLVLRKPNGDPDSGTYRWTRQNADGSTAALDGDSGEGTVGTGGSVRLRAGQTVVVHEVPSQDTYVWSEQDLSGFTIDGSERLNGTVTTGGTTQANVLNVYHTHGGVQLSAKKVLKGRKLGNMQFGFIVQQLDGNGNPLTGDDGTPQTLRVAYNDQDGNVEFGRIGYTNKDVGKTYVYRISEIDYGRPGYTYDATQYTAQVHVVDNADGTISAVPHYYDVQGHELGAPPTFTNTYTASGELNLTANKVFVGGDLTKRAFRFVITKDGKQVAAATTNKSGEAVFPTIHYTEADAGKTYEYTVSEEKDGADSANIIWDTHSETVSAQITDNGDGTLQVKQSFTGQTGSVPLVWTNRAQTGGLKLTKHLTADSATQAKRDTKFPMEVTLAVPKGADSFDGRRTAKVYTPTAFDANGKATATTESDVTVIVKNGRFRIAVPAEGWVVINNIPGGTSYLVTEVDSVTMPQAAQEGETR</sequence>
<dbReference type="InterPro" id="IPR022464">
    <property type="entry name" value="Strep_pil_isopept_link"/>
</dbReference>
<evidence type="ECO:0000313" key="6">
    <source>
        <dbReference type="Proteomes" id="UP000292568"/>
    </source>
</evidence>
<gene>
    <name evidence="5" type="ORF">PG2093B_1629</name>
</gene>
<feature type="domain" description="CNA-B" evidence="2">
    <location>
        <begin position="1180"/>
        <end position="1272"/>
    </location>
</feature>
<feature type="domain" description="Streptococcal pilin isopeptide linkage" evidence="3">
    <location>
        <begin position="1654"/>
        <end position="1763"/>
    </location>
</feature>
<proteinExistence type="predicted"/>
<keyword evidence="1" id="KW-0732">Signal</keyword>
<accession>A0A4Q4ZYT2</accession>
<organism evidence="5 6">
    <name type="scientific">Bifidobacterium pseudolongum subsp. globosum</name>
    <dbReference type="NCBI Taxonomy" id="1690"/>
    <lineage>
        <taxon>Bacteria</taxon>
        <taxon>Bacillati</taxon>
        <taxon>Actinomycetota</taxon>
        <taxon>Actinomycetes</taxon>
        <taxon>Bifidobacteriales</taxon>
        <taxon>Bifidobacteriaceae</taxon>
        <taxon>Bifidobacterium</taxon>
    </lineage>
</organism>
<dbReference type="NCBIfam" id="TIGR03786">
    <property type="entry name" value="strep_pil_rpt"/>
    <property type="match status" value="1"/>
</dbReference>
<evidence type="ECO:0000259" key="3">
    <source>
        <dbReference type="Pfam" id="PF12892"/>
    </source>
</evidence>
<feature type="domain" description="CNA-B" evidence="2">
    <location>
        <begin position="1280"/>
        <end position="1363"/>
    </location>
</feature>
<protein>
    <submittedName>
        <fullName evidence="5">Cna protein B-type domain-containing protein</fullName>
    </submittedName>
</protein>
<evidence type="ECO:0000259" key="2">
    <source>
        <dbReference type="Pfam" id="PF05738"/>
    </source>
</evidence>
<dbReference type="InterPro" id="IPR008454">
    <property type="entry name" value="Collagen-bd_Cna-like_B-typ_dom"/>
</dbReference>
<comment type="caution">
    <text evidence="5">The sequence shown here is derived from an EMBL/GenBank/DDBJ whole genome shotgun (WGS) entry which is preliminary data.</text>
</comment>
<feature type="chain" id="PRO_5038577616" evidence="1">
    <location>
        <begin position="31"/>
        <end position="1883"/>
    </location>
</feature>
<dbReference type="Pfam" id="PF12892">
    <property type="entry name" value="FctA"/>
    <property type="match status" value="2"/>
</dbReference>